<protein>
    <submittedName>
        <fullName evidence="2">TOMM leader peptide-binding protein</fullName>
    </submittedName>
</protein>
<evidence type="ECO:0000313" key="3">
    <source>
        <dbReference type="Proteomes" id="UP001626537"/>
    </source>
</evidence>
<sequence>MIRIPAFKANLHLEVIPGDGVVVLSESTASALQGDAYENLVPLIDGVRSTEVIVACLAGTLDPATAYYALSRMEARGLLVEATPEISPPIAAFWQGIGLDSGAVLSALKEKCVTVKSVSAIGLNELEVALDSMGVRVTAEEHADLTVVLTDDYQSSELTQINADAVNSGRSWMLLRLVGPELWLGPVFEAGEDGCWLCLRRRLARNRVVHSFVAARNGLENPPLTALGSLPSTLLAGSHIAAMAVAKFLCGAGSGLKGVIQSLDWSENTFETHLLLPHPNCPTCGVPQVAKTPEVILSEGKACFLGDGGHRSVTPEVTLSTYQHLVSPIVGVVTELSAMSEVGGIFQVYKGGYNPAISMTTLDHLKLGLRNACCGKGVSVTQAKVSALCESIERYSSERQGTEQISTFSYAQMLDYHGADVIHPNEIMRFSDAQLAKQHELNAVRSKYNVVPEILPANEPIDWTPMWSLSHGRPKYLPTQLLYYASPASSTCDRVFSLGCSNGCASGNTMEEAILHGFFELVERDAVAIWWYNRLQKQGVDLAGFCEPWILELTELYAQQFDRDCWALDLTSDLGIPVFVAVSRARNAEQEQLLFGFGCHLDARIALQRAYAEMNQMLGTAYPGGGKDPSLEDPETLEWLTSATIKEQSYMAPDTGQELKQFSDYAITHSGDFLRDIEYCRSLIEARGMELLVLNQTRSDIQMPVVKVVVPGLRHFWARFGAGRLYEVPAEMGWLEQALSEDELNPISMFM</sequence>
<dbReference type="InterPro" id="IPR022291">
    <property type="entry name" value="Bacteriocin_synth_cyclodeHase"/>
</dbReference>
<dbReference type="Gene3D" id="3.30.40.250">
    <property type="match status" value="1"/>
</dbReference>
<dbReference type="Gene3D" id="3.30.160.660">
    <property type="match status" value="1"/>
</dbReference>
<accession>A0ABZ0I1K9</accession>
<name>A0ABZ0I1K9_9GAMM</name>
<dbReference type="InterPro" id="IPR003776">
    <property type="entry name" value="YcaO-like_dom"/>
</dbReference>
<dbReference type="InterPro" id="IPR049274">
    <property type="entry name" value="LynD/TruD_wHTH-like"/>
</dbReference>
<dbReference type="PANTHER" id="PTHR37809:SF1">
    <property type="entry name" value="RIBOSOMAL PROTEIN S12 METHYLTHIOTRANSFERASE ACCESSORY FACTOR YCAO"/>
    <property type="match status" value="1"/>
</dbReference>
<evidence type="ECO:0000259" key="1">
    <source>
        <dbReference type="PROSITE" id="PS51664"/>
    </source>
</evidence>
<dbReference type="PROSITE" id="PS51664">
    <property type="entry name" value="YCAO"/>
    <property type="match status" value="1"/>
</dbReference>
<dbReference type="NCBIfam" id="TIGR00702">
    <property type="entry name" value="YcaO-type kinase domain"/>
    <property type="match status" value="1"/>
</dbReference>
<keyword evidence="3" id="KW-1185">Reference proteome</keyword>
<evidence type="ECO:0000313" key="2">
    <source>
        <dbReference type="EMBL" id="WOJ93372.1"/>
    </source>
</evidence>
<dbReference type="Gene3D" id="3.40.50.720">
    <property type="entry name" value="NAD(P)-binding Rossmann-like Domain"/>
    <property type="match status" value="1"/>
</dbReference>
<organism evidence="2 3">
    <name type="scientific">Congregibacter variabilis</name>
    <dbReference type="NCBI Taxonomy" id="3081200"/>
    <lineage>
        <taxon>Bacteria</taxon>
        <taxon>Pseudomonadati</taxon>
        <taxon>Pseudomonadota</taxon>
        <taxon>Gammaproteobacteria</taxon>
        <taxon>Cellvibrionales</taxon>
        <taxon>Halieaceae</taxon>
        <taxon>Congregibacter</taxon>
    </lineage>
</organism>
<proteinExistence type="predicted"/>
<dbReference type="Gene3D" id="3.90.930.60">
    <property type="match status" value="1"/>
</dbReference>
<dbReference type="Pfam" id="PF02624">
    <property type="entry name" value="YcaO"/>
    <property type="match status" value="1"/>
</dbReference>
<dbReference type="InterPro" id="IPR027624">
    <property type="entry name" value="TOMM_cyclo_SagD"/>
</dbReference>
<feature type="domain" description="YcaO" evidence="1">
    <location>
        <begin position="375"/>
        <end position="751"/>
    </location>
</feature>
<dbReference type="PANTHER" id="PTHR37809">
    <property type="entry name" value="RIBOSOMAL PROTEIN S12 METHYLTHIOTRANSFERASE ACCESSORY FACTOR YCAO"/>
    <property type="match status" value="1"/>
</dbReference>
<dbReference type="EMBL" id="CP136864">
    <property type="protein sequence ID" value="WOJ93372.1"/>
    <property type="molecule type" value="Genomic_DNA"/>
</dbReference>
<dbReference type="Proteomes" id="UP001626537">
    <property type="component" value="Chromosome"/>
</dbReference>
<dbReference type="NCBIfam" id="TIGR03882">
    <property type="entry name" value="cyclo_dehyd_2"/>
    <property type="match status" value="1"/>
</dbReference>
<dbReference type="Gene3D" id="3.30.1330.230">
    <property type="match status" value="1"/>
</dbReference>
<gene>
    <name evidence="2" type="ORF">R0135_16535</name>
</gene>
<dbReference type="Pfam" id="PF21084">
    <property type="entry name" value="WHD_DUF4423_like"/>
    <property type="match status" value="1"/>
</dbReference>
<reference evidence="2 3" key="1">
    <citation type="submission" date="2023-10" db="EMBL/GenBank/DDBJ databases">
        <title>Two novel species belonging to the OM43/NOR5 clade.</title>
        <authorList>
            <person name="Park M."/>
        </authorList>
    </citation>
    <scope>NUCLEOTIDE SEQUENCE [LARGE SCALE GENOMIC DNA]</scope>
    <source>
        <strain evidence="2 3">IMCC43200</strain>
    </source>
</reference>
<dbReference type="RefSeq" id="WP_407348020.1">
    <property type="nucleotide sequence ID" value="NZ_CP136864.1"/>
</dbReference>
<dbReference type="NCBIfam" id="TIGR03604">
    <property type="entry name" value="TOMM_cyclo_SagD"/>
    <property type="match status" value="1"/>
</dbReference>